<name>A0A9P6XW02_9FUNG</name>
<reference evidence="2 3" key="1">
    <citation type="journal article" date="2020" name="Microb. Genom.">
        <title>Genetic diversity of clinical and environmental Mucorales isolates obtained from an investigation of mucormycosis cases among solid organ transplant recipients.</title>
        <authorList>
            <person name="Nguyen M.H."/>
            <person name="Kaul D."/>
            <person name="Muto C."/>
            <person name="Cheng S.J."/>
            <person name="Richter R.A."/>
            <person name="Bruno V.M."/>
            <person name="Liu G."/>
            <person name="Beyhan S."/>
            <person name="Sundermann A.J."/>
            <person name="Mounaud S."/>
            <person name="Pasculle A.W."/>
            <person name="Nierman W.C."/>
            <person name="Driscoll E."/>
            <person name="Cumbie R."/>
            <person name="Clancy C.J."/>
            <person name="Dupont C.L."/>
        </authorList>
    </citation>
    <scope>NUCLEOTIDE SEQUENCE [LARGE SCALE GENOMIC DNA]</scope>
    <source>
        <strain evidence="2 3">GL24</strain>
    </source>
</reference>
<dbReference type="AlphaFoldDB" id="A0A9P6XW02"/>
<evidence type="ECO:0000313" key="2">
    <source>
        <dbReference type="EMBL" id="KAG1533803.1"/>
    </source>
</evidence>
<gene>
    <name evidence="2" type="ORF">G6F50_015747</name>
</gene>
<keyword evidence="3" id="KW-1185">Reference proteome</keyword>
<dbReference type="Proteomes" id="UP000740926">
    <property type="component" value="Unassembled WGS sequence"/>
</dbReference>
<feature type="region of interest" description="Disordered" evidence="1">
    <location>
        <begin position="1"/>
        <end position="53"/>
    </location>
</feature>
<organism evidence="2 3">
    <name type="scientific">Rhizopus delemar</name>
    <dbReference type="NCBI Taxonomy" id="936053"/>
    <lineage>
        <taxon>Eukaryota</taxon>
        <taxon>Fungi</taxon>
        <taxon>Fungi incertae sedis</taxon>
        <taxon>Mucoromycota</taxon>
        <taxon>Mucoromycotina</taxon>
        <taxon>Mucoromycetes</taxon>
        <taxon>Mucorales</taxon>
        <taxon>Mucorineae</taxon>
        <taxon>Rhizopodaceae</taxon>
        <taxon>Rhizopus</taxon>
    </lineage>
</organism>
<sequence>MTGPSKDPQDQKIAPRIGAPALPDHRRARADRRVAGWPVRGRDAAAGTDAVQQLHRARPQPVVEPGNDAGGCSQAAAGSDACAAARVPGQQRAAGAGSLCRAAGNAAGAALAVAAGEVPATAGGNPRHDLSSGRIAGAAHAVPGTAAGLALTALAPRCAPCKDAAAAPSGAPTATGACGCSVCVDGVWRPAWP</sequence>
<comment type="caution">
    <text evidence="2">The sequence shown here is derived from an EMBL/GenBank/DDBJ whole genome shotgun (WGS) entry which is preliminary data.</text>
</comment>
<protein>
    <submittedName>
        <fullName evidence="2">Uncharacterized protein</fullName>
    </submittedName>
</protein>
<accession>A0A9P6XW02</accession>
<dbReference type="EMBL" id="JAANIU010009055">
    <property type="protein sequence ID" value="KAG1533803.1"/>
    <property type="molecule type" value="Genomic_DNA"/>
</dbReference>
<evidence type="ECO:0000256" key="1">
    <source>
        <dbReference type="SAM" id="MobiDB-lite"/>
    </source>
</evidence>
<evidence type="ECO:0000313" key="3">
    <source>
        <dbReference type="Proteomes" id="UP000740926"/>
    </source>
</evidence>
<proteinExistence type="predicted"/>